<dbReference type="SUPFAM" id="SSF52768">
    <property type="entry name" value="Arginase/deacetylase"/>
    <property type="match status" value="1"/>
</dbReference>
<dbReference type="Proteomes" id="UP000677054">
    <property type="component" value="Unassembled WGS sequence"/>
</dbReference>
<evidence type="ECO:0000256" key="1">
    <source>
        <dbReference type="ARBA" id="ARBA00022801"/>
    </source>
</evidence>
<feature type="transmembrane region" description="Helical" evidence="3">
    <location>
        <begin position="12"/>
        <end position="30"/>
    </location>
</feature>
<dbReference type="InterPro" id="IPR044150">
    <property type="entry name" value="HDAC_classIV"/>
</dbReference>
<protein>
    <recommendedName>
        <fullName evidence="4">Histone deacetylase domain-containing protein</fullName>
    </recommendedName>
</protein>
<dbReference type="PANTHER" id="PTHR10625">
    <property type="entry name" value="HISTONE DEACETYLASE HDAC1-RELATED"/>
    <property type="match status" value="1"/>
</dbReference>
<dbReference type="CDD" id="cd09993">
    <property type="entry name" value="HDAC_classIV"/>
    <property type="match status" value="1"/>
</dbReference>
<name>A0A7R9FSV5_9CRUS</name>
<dbReference type="GO" id="GO:0141221">
    <property type="term" value="F:histone deacetylase activity, hydrolytic mechanism"/>
    <property type="evidence" value="ECO:0007669"/>
    <property type="project" value="UniProtKB-EC"/>
</dbReference>
<dbReference type="OrthoDB" id="437693at2759"/>
<dbReference type="PRINTS" id="PR01270">
    <property type="entry name" value="HDASUPER"/>
</dbReference>
<dbReference type="Gene3D" id="3.40.800.20">
    <property type="entry name" value="Histone deacetylase domain"/>
    <property type="match status" value="1"/>
</dbReference>
<gene>
    <name evidence="5" type="ORF">DSTB1V02_LOCUS13538</name>
</gene>
<dbReference type="AlphaFoldDB" id="A0A7R9FSV5"/>
<evidence type="ECO:0000256" key="2">
    <source>
        <dbReference type="ARBA" id="ARBA00048287"/>
    </source>
</evidence>
<evidence type="ECO:0000259" key="4">
    <source>
        <dbReference type="Pfam" id="PF00850"/>
    </source>
</evidence>
<dbReference type="Pfam" id="PF00850">
    <property type="entry name" value="Hist_deacetyl"/>
    <property type="match status" value="1"/>
</dbReference>
<keyword evidence="3" id="KW-0472">Membrane</keyword>
<dbReference type="GO" id="GO:0000118">
    <property type="term" value="C:histone deacetylase complex"/>
    <property type="evidence" value="ECO:0007669"/>
    <property type="project" value="TreeGrafter"/>
</dbReference>
<evidence type="ECO:0000313" key="6">
    <source>
        <dbReference type="Proteomes" id="UP000677054"/>
    </source>
</evidence>
<evidence type="ECO:0000256" key="3">
    <source>
        <dbReference type="SAM" id="Phobius"/>
    </source>
</evidence>
<dbReference type="GO" id="GO:0040029">
    <property type="term" value="P:epigenetic regulation of gene expression"/>
    <property type="evidence" value="ECO:0007669"/>
    <property type="project" value="TreeGrafter"/>
</dbReference>
<dbReference type="InterPro" id="IPR023696">
    <property type="entry name" value="Ureohydrolase_dom_sf"/>
</dbReference>
<dbReference type="InterPro" id="IPR037138">
    <property type="entry name" value="His_deacetylse_dom_sf"/>
</dbReference>
<keyword evidence="3" id="KW-1133">Transmembrane helix</keyword>
<dbReference type="PANTHER" id="PTHR10625:SF23">
    <property type="entry name" value="HISTONE DEACETYLASE 11"/>
    <property type="match status" value="1"/>
</dbReference>
<comment type="catalytic activity">
    <reaction evidence="2">
        <text>N(6)-acetyl-L-lysyl-[histone] + H2O = L-lysyl-[histone] + acetate</text>
        <dbReference type="Rhea" id="RHEA:58196"/>
        <dbReference type="Rhea" id="RHEA-COMP:9845"/>
        <dbReference type="Rhea" id="RHEA-COMP:11338"/>
        <dbReference type="ChEBI" id="CHEBI:15377"/>
        <dbReference type="ChEBI" id="CHEBI:29969"/>
        <dbReference type="ChEBI" id="CHEBI:30089"/>
        <dbReference type="ChEBI" id="CHEBI:61930"/>
        <dbReference type="EC" id="3.5.1.98"/>
    </reaction>
</comment>
<dbReference type="InterPro" id="IPR023801">
    <property type="entry name" value="His_deacetylse_dom"/>
</dbReference>
<dbReference type="InterPro" id="IPR000286">
    <property type="entry name" value="HDACs"/>
</dbReference>
<dbReference type="EMBL" id="CAJPEV010006695">
    <property type="protein sequence ID" value="CAG0904308.1"/>
    <property type="molecule type" value="Genomic_DNA"/>
</dbReference>
<keyword evidence="3" id="KW-0812">Transmembrane</keyword>
<evidence type="ECO:0000313" key="5">
    <source>
        <dbReference type="EMBL" id="CAD7253791.1"/>
    </source>
</evidence>
<sequence>MDMNLSFQWSYNVMAILEVPFISLIPNFLIQRFVLSNFRYQVGGTVLAGKLAMERGWAINIGGGLHHCSGNSGGGFCPYADITLCVRMVRKNFSQVKKVMIIDLDAHQGNGHERDFMDDKSIYIFDMFNSSIYPGDREAMNGITLPVKLSSGTDDSTYLDLLERNLEKAFKEFTPDFILYNAGTDIMAGDPLGRMEISDEGVIKRDEMVFREAYSRRFPIVMVTSGGYQRRAGAVIGDSILNLKNMGLISLEPWPESTNFKDGSES</sequence>
<organism evidence="5">
    <name type="scientific">Darwinula stevensoni</name>
    <dbReference type="NCBI Taxonomy" id="69355"/>
    <lineage>
        <taxon>Eukaryota</taxon>
        <taxon>Metazoa</taxon>
        <taxon>Ecdysozoa</taxon>
        <taxon>Arthropoda</taxon>
        <taxon>Crustacea</taxon>
        <taxon>Oligostraca</taxon>
        <taxon>Ostracoda</taxon>
        <taxon>Podocopa</taxon>
        <taxon>Podocopida</taxon>
        <taxon>Darwinulocopina</taxon>
        <taxon>Darwinuloidea</taxon>
        <taxon>Darwinulidae</taxon>
        <taxon>Darwinula</taxon>
    </lineage>
</organism>
<reference evidence="5" key="1">
    <citation type="submission" date="2020-11" db="EMBL/GenBank/DDBJ databases">
        <authorList>
            <person name="Tran Van P."/>
        </authorList>
    </citation>
    <scope>NUCLEOTIDE SEQUENCE</scope>
</reference>
<feature type="domain" description="Histone deacetylase" evidence="4">
    <location>
        <begin position="33"/>
        <end position="234"/>
    </location>
</feature>
<proteinExistence type="predicted"/>
<dbReference type="EMBL" id="LR906212">
    <property type="protein sequence ID" value="CAD7253791.1"/>
    <property type="molecule type" value="Genomic_DNA"/>
</dbReference>
<accession>A0A7R9FSV5</accession>
<keyword evidence="1" id="KW-0378">Hydrolase</keyword>
<keyword evidence="6" id="KW-1185">Reference proteome</keyword>